<feature type="transmembrane region" description="Helical" evidence="2">
    <location>
        <begin position="384"/>
        <end position="404"/>
    </location>
</feature>
<dbReference type="PROSITE" id="PS50156">
    <property type="entry name" value="SSD"/>
    <property type="match status" value="2"/>
</dbReference>
<feature type="transmembrane region" description="Helical" evidence="2">
    <location>
        <begin position="704"/>
        <end position="724"/>
    </location>
</feature>
<feature type="transmembrane region" description="Helical" evidence="2">
    <location>
        <begin position="416"/>
        <end position="441"/>
    </location>
</feature>
<dbReference type="InterPro" id="IPR053958">
    <property type="entry name" value="HMGCR/SNAP/NPC1-like_SSD"/>
</dbReference>
<dbReference type="Gene3D" id="1.20.1640.10">
    <property type="entry name" value="Multidrug efflux transporter AcrB transmembrane domain"/>
    <property type="match status" value="2"/>
</dbReference>
<name>A0AAV2HE67_LYMST</name>
<dbReference type="PANTHER" id="PTHR10796">
    <property type="entry name" value="PATCHED-RELATED"/>
    <property type="match status" value="1"/>
</dbReference>
<dbReference type="PANTHER" id="PTHR10796:SF130">
    <property type="entry name" value="PATCHED DOMAIN-CONTAINING PROTEIN 3-LIKE PROTEIN"/>
    <property type="match status" value="1"/>
</dbReference>
<evidence type="ECO:0000256" key="1">
    <source>
        <dbReference type="ARBA" id="ARBA00005585"/>
    </source>
</evidence>
<dbReference type="AlphaFoldDB" id="A0AAV2HE67"/>
<feature type="transmembrane region" description="Helical" evidence="2">
    <location>
        <begin position="797"/>
        <end position="816"/>
    </location>
</feature>
<comment type="caution">
    <text evidence="4">The sequence shown here is derived from an EMBL/GenBank/DDBJ whole genome shotgun (WGS) entry which is preliminary data.</text>
</comment>
<accession>A0AAV2HE67</accession>
<evidence type="ECO:0000259" key="3">
    <source>
        <dbReference type="PROSITE" id="PS50156"/>
    </source>
</evidence>
<feature type="transmembrane region" description="Helical" evidence="2">
    <location>
        <begin position="730"/>
        <end position="750"/>
    </location>
</feature>
<keyword evidence="2" id="KW-1133">Transmembrane helix</keyword>
<feature type="transmembrane region" description="Helical" evidence="2">
    <location>
        <begin position="58"/>
        <end position="77"/>
    </location>
</feature>
<keyword evidence="2" id="KW-0812">Transmembrane</keyword>
<keyword evidence="2" id="KW-0472">Membrane</keyword>
<feature type="transmembrane region" description="Helical" evidence="2">
    <location>
        <begin position="315"/>
        <end position="338"/>
    </location>
</feature>
<dbReference type="InterPro" id="IPR000731">
    <property type="entry name" value="SSD"/>
</dbReference>
<feature type="domain" description="SSD" evidence="3">
    <location>
        <begin position="281"/>
        <end position="441"/>
    </location>
</feature>
<gene>
    <name evidence="4" type="ORF">GSLYS_00006281001</name>
</gene>
<evidence type="ECO:0000256" key="2">
    <source>
        <dbReference type="SAM" id="Phobius"/>
    </source>
</evidence>
<feature type="domain" description="SSD" evidence="3">
    <location>
        <begin position="733"/>
        <end position="852"/>
    </location>
</feature>
<dbReference type="InterPro" id="IPR051697">
    <property type="entry name" value="Patched_domain-protein"/>
</dbReference>
<feature type="transmembrane region" description="Helical" evidence="2">
    <location>
        <begin position="757"/>
        <end position="777"/>
    </location>
</feature>
<evidence type="ECO:0000313" key="4">
    <source>
        <dbReference type="EMBL" id="CAL1532202.1"/>
    </source>
</evidence>
<dbReference type="EMBL" id="CAXITT010000109">
    <property type="protein sequence ID" value="CAL1532202.1"/>
    <property type="molecule type" value="Genomic_DNA"/>
</dbReference>
<comment type="similarity">
    <text evidence="1">Belongs to the patched family.</text>
</comment>
<feature type="transmembrane region" description="Helical" evidence="2">
    <location>
        <begin position="828"/>
        <end position="853"/>
    </location>
</feature>
<proteinExistence type="inferred from homology"/>
<feature type="transmembrane region" description="Helical" evidence="2">
    <location>
        <begin position="490"/>
        <end position="509"/>
    </location>
</feature>
<dbReference type="GO" id="GO:0016020">
    <property type="term" value="C:membrane"/>
    <property type="evidence" value="ECO:0007669"/>
    <property type="project" value="TreeGrafter"/>
</dbReference>
<reference evidence="4 5" key="1">
    <citation type="submission" date="2024-04" db="EMBL/GenBank/DDBJ databases">
        <authorList>
            <consortium name="Genoscope - CEA"/>
            <person name="William W."/>
        </authorList>
    </citation>
    <scope>NUCLEOTIDE SEQUENCE [LARGE SCALE GENOMIC DNA]</scope>
</reference>
<evidence type="ECO:0000313" key="5">
    <source>
        <dbReference type="Proteomes" id="UP001497497"/>
    </source>
</evidence>
<feature type="transmembrane region" description="Helical" evidence="2">
    <location>
        <begin position="345"/>
        <end position="364"/>
    </location>
</feature>
<dbReference type="Pfam" id="PF12349">
    <property type="entry name" value="Sterol-sensing"/>
    <property type="match status" value="1"/>
</dbReference>
<feature type="transmembrane region" description="Helical" evidence="2">
    <location>
        <begin position="284"/>
        <end position="303"/>
    </location>
</feature>
<organism evidence="4 5">
    <name type="scientific">Lymnaea stagnalis</name>
    <name type="common">Great pond snail</name>
    <name type="synonym">Helix stagnalis</name>
    <dbReference type="NCBI Taxonomy" id="6523"/>
    <lineage>
        <taxon>Eukaryota</taxon>
        <taxon>Metazoa</taxon>
        <taxon>Spiralia</taxon>
        <taxon>Lophotrochozoa</taxon>
        <taxon>Mollusca</taxon>
        <taxon>Gastropoda</taxon>
        <taxon>Heterobranchia</taxon>
        <taxon>Euthyneura</taxon>
        <taxon>Panpulmonata</taxon>
        <taxon>Hygrophila</taxon>
        <taxon>Lymnaeoidea</taxon>
        <taxon>Lymnaeidae</taxon>
        <taxon>Lymnaea</taxon>
    </lineage>
</organism>
<dbReference type="Proteomes" id="UP001497497">
    <property type="component" value="Unassembled WGS sequence"/>
</dbReference>
<protein>
    <recommendedName>
        <fullName evidence="3">SSD domain-containing protein</fullName>
    </recommendedName>
</protein>
<sequence length="922" mass="102544">MSATASIGETNGVTVHPVVEVDERSRSKKLWCITKASGFIIWSLERAFFNVGLFVGKYPILTLVIILIMCGLCSVGLKTFHETQEQEKLWVPQSSRLINEKAWVDRMFPQETRFVSYLAVQPGGDILTPEFISGLLDYLIDSQNIQVNGRKLNDLCLQVGPFCYISSLLEFWKFNQTIIKGLSKTDIINAINLSTKGPITGVNIESLLGGTIVRDESGKIFRAEATLMTWVLVKEEDTSDAAAWEKKMIDFAQKGKPGINKTMVFASRSFDDEGYGAINKDIKLLAMGFIVVFIFVMVSLGKFDLLQQKIYVSLVGMLCIGLSILVANGLGTAMGLLYSPIQSMLPFLLLGVGVDDMFVIVETWKNLSPVEQKLDIPNKLALTLSNAGVSVTVTSVTDIMAFGIGATTVIPALSSFCIYASIGIFVLFGLVSTLFVAALALDERRRRAGLDACIFCYRHPEPYTYNKCSSSNSFLQIFFVNFYGPFLMKFPVKVVTILLTLAIAGLGLWRAIQMKQDFDLINYIPKDSYAHSYSRGKQYYFNRHGMETNIYCGGFDYFKEREALKQMMDQISKSDKIEAGSINSWFMAYDSYLQKTGLNISNADEYNEKLFHFLLSPSGQRLTSFVKFNSTKPPVSIVASYMTMTHTRQLDSQHDVMAMDALRDIIDSYNLPKFHGKNMPIQMCFAYSRDYMTCETNKVLLGELYRNLGLSAACVFAVTVILIANLWTSFLVFICVVFTVIDVCGVLEIWGTTIDTASSILLTLSVGLAVDYSAHIGHTFMTIKGSRNNRALVTLKHIGPAVFNGGISTFLAFVLLADSSSFGFQMFFRVFSTVVVFGLYHGLAFLPVILSLFGPNAYRHANEIPDGVNLITDECVSDKKQVGDEMLTADGELKSADFEGTVPTQTLYRDCDDAECELLEQK</sequence>
<keyword evidence="5" id="KW-1185">Reference proteome</keyword>
<dbReference type="SUPFAM" id="SSF82866">
    <property type="entry name" value="Multidrug efflux transporter AcrB transmembrane domain"/>
    <property type="match status" value="2"/>
</dbReference>